<evidence type="ECO:0000313" key="2">
    <source>
        <dbReference type="EMBL" id="OQR66157.1"/>
    </source>
</evidence>
<proteinExistence type="predicted"/>
<keyword evidence="3" id="KW-1185">Reference proteome</keyword>
<feature type="non-terminal residue" evidence="2">
    <location>
        <position position="1"/>
    </location>
</feature>
<dbReference type="Proteomes" id="UP000192247">
    <property type="component" value="Unassembled WGS sequence"/>
</dbReference>
<dbReference type="EMBL" id="MNPL01033515">
    <property type="protein sequence ID" value="OQR66157.1"/>
    <property type="molecule type" value="Genomic_DNA"/>
</dbReference>
<feature type="non-terminal residue" evidence="2">
    <location>
        <position position="163"/>
    </location>
</feature>
<feature type="compositionally biased region" description="Pro residues" evidence="1">
    <location>
        <begin position="67"/>
        <end position="82"/>
    </location>
</feature>
<protein>
    <submittedName>
        <fullName evidence="2">Uncharacterized protein</fullName>
    </submittedName>
</protein>
<reference evidence="2 3" key="1">
    <citation type="journal article" date="2017" name="Gigascience">
        <title>Draft genome of the honey bee ectoparasitic mite, Tropilaelaps mercedesae, is shaped by the parasitic life history.</title>
        <authorList>
            <person name="Dong X."/>
            <person name="Armstrong S.D."/>
            <person name="Xia D."/>
            <person name="Makepeace B.L."/>
            <person name="Darby A.C."/>
            <person name="Kadowaki T."/>
        </authorList>
    </citation>
    <scope>NUCLEOTIDE SEQUENCE [LARGE SCALE GENOMIC DNA]</scope>
    <source>
        <strain evidence="2">Wuxi-XJTLU</strain>
    </source>
</reference>
<accession>A0A1V9WY66</accession>
<organism evidence="2 3">
    <name type="scientific">Tropilaelaps mercedesae</name>
    <dbReference type="NCBI Taxonomy" id="418985"/>
    <lineage>
        <taxon>Eukaryota</taxon>
        <taxon>Metazoa</taxon>
        <taxon>Ecdysozoa</taxon>
        <taxon>Arthropoda</taxon>
        <taxon>Chelicerata</taxon>
        <taxon>Arachnida</taxon>
        <taxon>Acari</taxon>
        <taxon>Parasitiformes</taxon>
        <taxon>Mesostigmata</taxon>
        <taxon>Gamasina</taxon>
        <taxon>Dermanyssoidea</taxon>
        <taxon>Laelapidae</taxon>
        <taxon>Tropilaelaps</taxon>
    </lineage>
</organism>
<dbReference type="InParanoid" id="A0A1V9WY66"/>
<dbReference type="AlphaFoldDB" id="A0A1V9WY66"/>
<evidence type="ECO:0000313" key="3">
    <source>
        <dbReference type="Proteomes" id="UP000192247"/>
    </source>
</evidence>
<name>A0A1V9WY66_9ACAR</name>
<gene>
    <name evidence="2" type="ORF">BIW11_14340</name>
</gene>
<sequence>VFAPPLTINSPSGQLPSSPPEPPVVASREDIRQRKPQNPFEASPPPSSLDSPVVLPPGVPATYDPANPYPVPRKPLPGPSPSSRPGNAQLPKLENLPYPKQLPHGPELSSLRERSSASSAADNNNRRRKKPDAGSHSVARSSLRGRPSVAGPELPEPSSAPPT</sequence>
<comment type="caution">
    <text evidence="2">The sequence shown here is derived from an EMBL/GenBank/DDBJ whole genome shotgun (WGS) entry which is preliminary data.</text>
</comment>
<feature type="compositionally biased region" description="Pro residues" evidence="1">
    <location>
        <begin position="154"/>
        <end position="163"/>
    </location>
</feature>
<evidence type="ECO:0000256" key="1">
    <source>
        <dbReference type="SAM" id="MobiDB-lite"/>
    </source>
</evidence>
<feature type="region of interest" description="Disordered" evidence="1">
    <location>
        <begin position="1"/>
        <end position="163"/>
    </location>
</feature>